<dbReference type="OrthoDB" id="2657915at2"/>
<dbReference type="RefSeq" id="WP_119151575.1">
    <property type="nucleotide sequence ID" value="NZ_JBHSOV010000007.1"/>
</dbReference>
<proteinExistence type="predicted"/>
<accession>A0A398CDQ2</accession>
<sequence>MVKSKVCLSLMALLLMTAVVLSGCTSSKTPKEALEASFAKSSDIKSYSFKGTLKVNELNLPDQAVDEENSFGTSMGIKLLKNADLSWTGVYQAEPMMSEVNLSLMLKGDMPITINIPVVMNDKKIWVKIPSIPIFPLPDTITNKFLELDLEQLAKESGQPIPKVDQNTTKKLGNDVLGIVFNNVEEKDYLSSIKPKEAGLPEDAGLDQAIQLHVTKEQLEPFIKTAVEKIAPEIIDLLSKNQAYKDAFQLKQEDLDKYKKELSEAQSGDLSKKLEEMKKTLKALDLKANIGIDGDDYPVYTDFALKAGIEQGGKSGNIDLKAVSQMSDINKEVKFTIGVPKDIITMEQLQEQLGGLFGNLGGIGQELEGAAN</sequence>
<keyword evidence="1" id="KW-0732">Signal</keyword>
<comment type="caution">
    <text evidence="2">The sequence shown here is derived from an EMBL/GenBank/DDBJ whole genome shotgun (WGS) entry which is preliminary data.</text>
</comment>
<dbReference type="AlphaFoldDB" id="A0A398CDQ2"/>
<evidence type="ECO:0000313" key="2">
    <source>
        <dbReference type="EMBL" id="RIE01316.1"/>
    </source>
</evidence>
<feature type="signal peptide" evidence="1">
    <location>
        <begin position="1"/>
        <end position="22"/>
    </location>
</feature>
<dbReference type="EMBL" id="QXJM01000040">
    <property type="protein sequence ID" value="RIE01316.1"/>
    <property type="molecule type" value="Genomic_DNA"/>
</dbReference>
<evidence type="ECO:0000256" key="1">
    <source>
        <dbReference type="SAM" id="SignalP"/>
    </source>
</evidence>
<protein>
    <submittedName>
        <fullName evidence="2">Uncharacterized protein</fullName>
    </submittedName>
</protein>
<feature type="chain" id="PRO_5038786324" evidence="1">
    <location>
        <begin position="23"/>
        <end position="372"/>
    </location>
</feature>
<name>A0A398CDQ2_9BACL</name>
<gene>
    <name evidence="2" type="ORF">D3H35_23325</name>
</gene>
<reference evidence="2 3" key="1">
    <citation type="submission" date="2018-09" db="EMBL/GenBank/DDBJ databases">
        <title>Cohnella cavernae sp. nov., isolated from a karst cave.</title>
        <authorList>
            <person name="Zhu H."/>
        </authorList>
    </citation>
    <scope>NUCLEOTIDE SEQUENCE [LARGE SCALE GENOMIC DNA]</scope>
    <source>
        <strain evidence="2 3">K2E09-144</strain>
    </source>
</reference>
<keyword evidence="3" id="KW-1185">Reference proteome</keyword>
<organism evidence="2 3">
    <name type="scientific">Cohnella faecalis</name>
    <dbReference type="NCBI Taxonomy" id="2315694"/>
    <lineage>
        <taxon>Bacteria</taxon>
        <taxon>Bacillati</taxon>
        <taxon>Bacillota</taxon>
        <taxon>Bacilli</taxon>
        <taxon>Bacillales</taxon>
        <taxon>Paenibacillaceae</taxon>
        <taxon>Cohnella</taxon>
    </lineage>
</organism>
<dbReference type="PROSITE" id="PS51257">
    <property type="entry name" value="PROKAR_LIPOPROTEIN"/>
    <property type="match status" value="1"/>
</dbReference>
<evidence type="ECO:0000313" key="3">
    <source>
        <dbReference type="Proteomes" id="UP000266340"/>
    </source>
</evidence>
<dbReference type="Proteomes" id="UP000266340">
    <property type="component" value="Unassembled WGS sequence"/>
</dbReference>